<organism evidence="1 2">
    <name type="scientific">Portunus trituberculatus</name>
    <name type="common">Swimming crab</name>
    <name type="synonym">Neptunus trituberculatus</name>
    <dbReference type="NCBI Taxonomy" id="210409"/>
    <lineage>
        <taxon>Eukaryota</taxon>
        <taxon>Metazoa</taxon>
        <taxon>Ecdysozoa</taxon>
        <taxon>Arthropoda</taxon>
        <taxon>Crustacea</taxon>
        <taxon>Multicrustacea</taxon>
        <taxon>Malacostraca</taxon>
        <taxon>Eumalacostraca</taxon>
        <taxon>Eucarida</taxon>
        <taxon>Decapoda</taxon>
        <taxon>Pleocyemata</taxon>
        <taxon>Brachyura</taxon>
        <taxon>Eubrachyura</taxon>
        <taxon>Portunoidea</taxon>
        <taxon>Portunidae</taxon>
        <taxon>Portuninae</taxon>
        <taxon>Portunus</taxon>
    </lineage>
</organism>
<proteinExistence type="predicted"/>
<dbReference type="Proteomes" id="UP000324222">
    <property type="component" value="Unassembled WGS sequence"/>
</dbReference>
<dbReference type="AlphaFoldDB" id="A0A5B7ICA1"/>
<protein>
    <submittedName>
        <fullName evidence="1">Uncharacterized protein</fullName>
    </submittedName>
</protein>
<reference evidence="1 2" key="1">
    <citation type="submission" date="2019-05" db="EMBL/GenBank/DDBJ databases">
        <title>Another draft genome of Portunus trituberculatus and its Hox gene families provides insights of decapod evolution.</title>
        <authorList>
            <person name="Jeong J.-H."/>
            <person name="Song I."/>
            <person name="Kim S."/>
            <person name="Choi T."/>
            <person name="Kim D."/>
            <person name="Ryu S."/>
            <person name="Kim W."/>
        </authorList>
    </citation>
    <scope>NUCLEOTIDE SEQUENCE [LARGE SCALE GENOMIC DNA]</scope>
    <source>
        <tissue evidence="1">Muscle</tissue>
    </source>
</reference>
<accession>A0A5B7ICA1</accession>
<dbReference type="OrthoDB" id="112668at2759"/>
<keyword evidence="2" id="KW-1185">Reference proteome</keyword>
<dbReference type="EMBL" id="VSRR010048007">
    <property type="protein sequence ID" value="MPC78274.1"/>
    <property type="molecule type" value="Genomic_DNA"/>
</dbReference>
<evidence type="ECO:0000313" key="2">
    <source>
        <dbReference type="Proteomes" id="UP000324222"/>
    </source>
</evidence>
<evidence type="ECO:0000313" key="1">
    <source>
        <dbReference type="EMBL" id="MPC78274.1"/>
    </source>
</evidence>
<comment type="caution">
    <text evidence="1">The sequence shown here is derived from an EMBL/GenBank/DDBJ whole genome shotgun (WGS) entry which is preliminary data.</text>
</comment>
<name>A0A5B7ICA1_PORTR</name>
<sequence length="43" mass="5088">MVGNAKIETAVENLQQQSLEAGELRDYCERRFLFKTIKIIRFK</sequence>
<gene>
    <name evidence="1" type="ORF">E2C01_072759</name>
</gene>